<protein>
    <submittedName>
        <fullName evidence="3">MORN motif containing protein, putative</fullName>
    </submittedName>
</protein>
<dbReference type="RefSeq" id="XP_028866964.1">
    <property type="nucleotide sequence ID" value="XM_029011131.1"/>
</dbReference>
<evidence type="ECO:0000313" key="4">
    <source>
        <dbReference type="Proteomes" id="UP000236319"/>
    </source>
</evidence>
<organism evidence="3 4">
    <name type="scientific">Babesia ovata</name>
    <dbReference type="NCBI Taxonomy" id="189622"/>
    <lineage>
        <taxon>Eukaryota</taxon>
        <taxon>Sar</taxon>
        <taxon>Alveolata</taxon>
        <taxon>Apicomplexa</taxon>
        <taxon>Aconoidasida</taxon>
        <taxon>Piroplasmida</taxon>
        <taxon>Babesiidae</taxon>
        <taxon>Babesia</taxon>
    </lineage>
</organism>
<keyword evidence="4" id="KW-1185">Reference proteome</keyword>
<dbReference type="Pfam" id="PF02493">
    <property type="entry name" value="MORN"/>
    <property type="match status" value="2"/>
</dbReference>
<gene>
    <name evidence="3" type="ORF">BOVATA_022140</name>
</gene>
<dbReference type="SUPFAM" id="SSF82185">
    <property type="entry name" value="Histone H3 K4-specific methyltransferase SET7/9 N-terminal domain"/>
    <property type="match status" value="1"/>
</dbReference>
<dbReference type="EMBL" id="BDSA01000002">
    <property type="protein sequence ID" value="GBE60721.1"/>
    <property type="molecule type" value="Genomic_DNA"/>
</dbReference>
<accession>A0A2H6KCK4</accession>
<dbReference type="GeneID" id="39874491"/>
<keyword evidence="1" id="KW-0677">Repeat</keyword>
<evidence type="ECO:0000313" key="3">
    <source>
        <dbReference type="EMBL" id="GBE60721.1"/>
    </source>
</evidence>
<dbReference type="VEuPathDB" id="PiroplasmaDB:BOVATA_022140"/>
<comment type="caution">
    <text evidence="3">The sequence shown here is derived from an EMBL/GenBank/DDBJ whole genome shotgun (WGS) entry which is preliminary data.</text>
</comment>
<dbReference type="Gene3D" id="2.20.110.10">
    <property type="entry name" value="Histone H3 K4-specific methyltransferase SET7/9 N-terminal domain"/>
    <property type="match status" value="1"/>
</dbReference>
<name>A0A2H6KCK4_9APIC</name>
<feature type="region of interest" description="Disordered" evidence="2">
    <location>
        <begin position="25"/>
        <end position="55"/>
    </location>
</feature>
<sequence length="280" mass="30516">MGQVQSVSSSSFQEEYYLFFDEKSDETHSDSSAKRYEHSYSAPLSKTAASASISGDGSDFRLVRRSHGSDVFNMSTHSGAPPYGDLYSIGNTASLDEDLDGSVIPVLSVDDCQGEFDCTLSEYRSPSGRRISGHYNGEEFTDGRIVWPDGREYEGALKGSVPHGFGTYRTSTGKEYKGDWHLGLQHGTGCYVTEKDGRRISRRGIWETGQLVRWLDEDEGSGASVRHSLLNKIMATPTTTPELSPSSRELSPVSQSAKSPIVKARVFNGACSGEDPGVNL</sequence>
<dbReference type="InterPro" id="IPR003409">
    <property type="entry name" value="MORN"/>
</dbReference>
<proteinExistence type="predicted"/>
<feature type="compositionally biased region" description="Basic and acidic residues" evidence="2">
    <location>
        <begin position="25"/>
        <end position="38"/>
    </location>
</feature>
<evidence type="ECO:0000256" key="2">
    <source>
        <dbReference type="SAM" id="MobiDB-lite"/>
    </source>
</evidence>
<feature type="region of interest" description="Disordered" evidence="2">
    <location>
        <begin position="237"/>
        <end position="256"/>
    </location>
</feature>
<dbReference type="AlphaFoldDB" id="A0A2H6KCK4"/>
<evidence type="ECO:0000256" key="1">
    <source>
        <dbReference type="ARBA" id="ARBA00022737"/>
    </source>
</evidence>
<reference evidence="3 4" key="1">
    <citation type="journal article" date="2017" name="BMC Genomics">
        <title>Whole-genome assembly of Babesia ovata and comparative genomics between closely related pathogens.</title>
        <authorList>
            <person name="Yamagishi J."/>
            <person name="Asada M."/>
            <person name="Hakimi H."/>
            <person name="Tanaka T.Q."/>
            <person name="Sugimoto C."/>
            <person name="Kawazu S."/>
        </authorList>
    </citation>
    <scope>NUCLEOTIDE SEQUENCE [LARGE SCALE GENOMIC DNA]</scope>
    <source>
        <strain evidence="3 4">Miyake</strain>
    </source>
</reference>
<dbReference type="Proteomes" id="UP000236319">
    <property type="component" value="Unassembled WGS sequence"/>
</dbReference>
<dbReference type="OrthoDB" id="365384at2759"/>